<feature type="compositionally biased region" description="Low complexity" evidence="1">
    <location>
        <begin position="123"/>
        <end position="132"/>
    </location>
</feature>
<keyword evidence="3" id="KW-1185">Reference proteome</keyword>
<reference evidence="2 3" key="1">
    <citation type="journal article" date="2024" name="J Genomics">
        <title>Draft genome sequencing and assembly of Favolaschia claudopus CIRM-BRFM 2984 isolated from oak limbs.</title>
        <authorList>
            <person name="Navarro D."/>
            <person name="Drula E."/>
            <person name="Chaduli D."/>
            <person name="Cazenave R."/>
            <person name="Ahrendt S."/>
            <person name="Wang J."/>
            <person name="Lipzen A."/>
            <person name="Daum C."/>
            <person name="Barry K."/>
            <person name="Grigoriev I.V."/>
            <person name="Favel A."/>
            <person name="Rosso M.N."/>
            <person name="Martin F."/>
        </authorList>
    </citation>
    <scope>NUCLEOTIDE SEQUENCE [LARGE SCALE GENOMIC DNA]</scope>
    <source>
        <strain evidence="2 3">CIRM-BRFM 2984</strain>
    </source>
</reference>
<feature type="compositionally biased region" description="Low complexity" evidence="1">
    <location>
        <begin position="161"/>
        <end position="175"/>
    </location>
</feature>
<dbReference type="AlphaFoldDB" id="A0AAV9Z7G8"/>
<dbReference type="EMBL" id="JAWWNJ010000188">
    <property type="protein sequence ID" value="KAK6974102.1"/>
    <property type="molecule type" value="Genomic_DNA"/>
</dbReference>
<accession>A0AAV9Z7G8</accession>
<proteinExistence type="predicted"/>
<dbReference type="Proteomes" id="UP001362999">
    <property type="component" value="Unassembled WGS sequence"/>
</dbReference>
<comment type="caution">
    <text evidence="2">The sequence shown here is derived from an EMBL/GenBank/DDBJ whole genome shotgun (WGS) entry which is preliminary data.</text>
</comment>
<gene>
    <name evidence="2" type="ORF">R3P38DRAFT_2812290</name>
</gene>
<evidence type="ECO:0000313" key="3">
    <source>
        <dbReference type="Proteomes" id="UP001362999"/>
    </source>
</evidence>
<evidence type="ECO:0000313" key="2">
    <source>
        <dbReference type="EMBL" id="KAK6974102.1"/>
    </source>
</evidence>
<sequence length="486" mass="52675">MVFIDGIGVDIGRGRGEVEGVESRIEWCERVVERGEGAAASALRRRSNDGGWGCRKVVLDVYLSAPGDASPLLRKWAGVLYAPGRQPRVVQERRVEAGAAHGRNTPVFLSTILAGPVFTLTFSSSSSDSSSSAKGERRDDDGDPATLSGILHHALPPGKKPPSSSRCSSSPFHHPGGAREGASIAVGRSSSSVYGYGSVGNIGQVEGEPVVMGEKSSGVSVHTARGGSIEINEKASYAGDDENGEFFFVRGACLGGLLESGTAADALVDEGGSGRVCEESERRKLQIHAIRMLQSFSAAFLGIAPRTISTFQTLAANFNCIRTPNHYNDGQGSIYHVALVNRDDIVQFKNSDRHLKSPERLLAATTMKLGYTKDLSRHLRTYEPCTRSGSLTLLWMGYYQVDRRIFDEAYLHYVLEHSNLPRVPFMCECGTVHRKFHRFPGLGHWDQLMTGGLTSLGVKASKIWLPPSSLSLSPEMRDAYEIICKS</sequence>
<feature type="region of interest" description="Disordered" evidence="1">
    <location>
        <begin position="123"/>
        <end position="182"/>
    </location>
</feature>
<organism evidence="2 3">
    <name type="scientific">Favolaschia claudopus</name>
    <dbReference type="NCBI Taxonomy" id="2862362"/>
    <lineage>
        <taxon>Eukaryota</taxon>
        <taxon>Fungi</taxon>
        <taxon>Dikarya</taxon>
        <taxon>Basidiomycota</taxon>
        <taxon>Agaricomycotina</taxon>
        <taxon>Agaricomycetes</taxon>
        <taxon>Agaricomycetidae</taxon>
        <taxon>Agaricales</taxon>
        <taxon>Marasmiineae</taxon>
        <taxon>Mycenaceae</taxon>
        <taxon>Favolaschia</taxon>
    </lineage>
</organism>
<evidence type="ECO:0000256" key="1">
    <source>
        <dbReference type="SAM" id="MobiDB-lite"/>
    </source>
</evidence>
<name>A0AAV9Z7G8_9AGAR</name>
<protein>
    <submittedName>
        <fullName evidence="2">Uncharacterized protein</fullName>
    </submittedName>
</protein>